<gene>
    <name evidence="1" type="ORF">EV197_2596</name>
</gene>
<accession>A0A4Q7NZL8</accession>
<dbReference type="RefSeq" id="WP_130287140.1">
    <property type="nucleotide sequence ID" value="NZ_SGXE01000003.1"/>
</dbReference>
<reference evidence="1 2" key="1">
    <citation type="submission" date="2019-02" db="EMBL/GenBank/DDBJ databases">
        <title>Genomic Encyclopedia of Type Strains, Phase IV (KMG-IV): sequencing the most valuable type-strain genomes for metagenomic binning, comparative biology and taxonomic classification.</title>
        <authorList>
            <person name="Goeker M."/>
        </authorList>
    </citation>
    <scope>NUCLEOTIDE SEQUENCE [LARGE SCALE GENOMIC DNA]</scope>
    <source>
        <strain evidence="1 2">DSM 17196</strain>
    </source>
</reference>
<dbReference type="OrthoDB" id="1427507at2"/>
<dbReference type="Proteomes" id="UP000292262">
    <property type="component" value="Unassembled WGS sequence"/>
</dbReference>
<sequence>MFKYSFIFIALLCIGCNTTPKKELPNTPEYTNLIGQWQVTQSDLLPFEHQSYCKQLGLESVFAFDKYGKIKIYGDKKEEQFCNLDQKFWIKDDKLVIFEDDFGFDYQIVSLTSEKLILHTDHMPAYLFENSANDAKSKSFDITRLQDKGITIQLSKIQ</sequence>
<evidence type="ECO:0000313" key="1">
    <source>
        <dbReference type="EMBL" id="RZS92458.1"/>
    </source>
</evidence>
<dbReference type="EMBL" id="SGXE01000003">
    <property type="protein sequence ID" value="RZS92458.1"/>
    <property type="molecule type" value="Genomic_DNA"/>
</dbReference>
<evidence type="ECO:0000313" key="2">
    <source>
        <dbReference type="Proteomes" id="UP000292262"/>
    </source>
</evidence>
<evidence type="ECO:0008006" key="3">
    <source>
        <dbReference type="Google" id="ProtNLM"/>
    </source>
</evidence>
<proteinExistence type="predicted"/>
<protein>
    <recommendedName>
        <fullName evidence="3">Lipocalin-like protein</fullName>
    </recommendedName>
</protein>
<organism evidence="1 2">
    <name type="scientific">Aquimarina brevivitae</name>
    <dbReference type="NCBI Taxonomy" id="323412"/>
    <lineage>
        <taxon>Bacteria</taxon>
        <taxon>Pseudomonadati</taxon>
        <taxon>Bacteroidota</taxon>
        <taxon>Flavobacteriia</taxon>
        <taxon>Flavobacteriales</taxon>
        <taxon>Flavobacteriaceae</taxon>
        <taxon>Aquimarina</taxon>
    </lineage>
</organism>
<keyword evidence="2" id="KW-1185">Reference proteome</keyword>
<comment type="caution">
    <text evidence="1">The sequence shown here is derived from an EMBL/GenBank/DDBJ whole genome shotgun (WGS) entry which is preliminary data.</text>
</comment>
<name>A0A4Q7NZL8_9FLAO</name>
<dbReference type="AlphaFoldDB" id="A0A4Q7NZL8"/>